<evidence type="ECO:0000313" key="1">
    <source>
        <dbReference type="EMBL" id="EFQ24067.1"/>
    </source>
</evidence>
<keyword evidence="1" id="KW-0687">Ribonucleoprotein</keyword>
<dbReference type="AlphaFoldDB" id="E3CUU1"/>
<keyword evidence="1" id="KW-0689">Ribosomal protein</keyword>
<dbReference type="InterPro" id="IPR029064">
    <property type="entry name" value="Ribosomal_eL30-like_sf"/>
</dbReference>
<proteinExistence type="predicted"/>
<dbReference type="eggNOG" id="COG1358">
    <property type="taxonomic scope" value="Bacteria"/>
</dbReference>
<keyword evidence="2" id="KW-1185">Reference proteome</keyword>
<dbReference type="Gene3D" id="3.30.1330.30">
    <property type="match status" value="1"/>
</dbReference>
<dbReference type="PaxDb" id="584708-Apau_1648"/>
<sequence length="86" mass="9456">MPLCELASPDRVVGLHQVQRKLQTGELRKLFLAKDAEFRLVQALEEEALQRGLDVEWVDEALLLGRACAISRSAAAAGLKKRSASL</sequence>
<evidence type="ECO:0000313" key="2">
    <source>
        <dbReference type="Proteomes" id="UP000005096"/>
    </source>
</evidence>
<dbReference type="EMBL" id="CM001022">
    <property type="protein sequence ID" value="EFQ24067.1"/>
    <property type="molecule type" value="Genomic_DNA"/>
</dbReference>
<dbReference type="GO" id="GO:0005840">
    <property type="term" value="C:ribosome"/>
    <property type="evidence" value="ECO:0007669"/>
    <property type="project" value="UniProtKB-KW"/>
</dbReference>
<dbReference type="STRING" id="584708.Apau_1648"/>
<dbReference type="OrthoDB" id="5976at2"/>
<dbReference type="RefSeq" id="WP_006301287.1">
    <property type="nucleotide sequence ID" value="NZ_CM001022.1"/>
</dbReference>
<name>E3CUU1_9BACT</name>
<dbReference type="HOGENOM" id="CLU_168063_1_1_0"/>
<dbReference type="Proteomes" id="UP000005096">
    <property type="component" value="Chromosome"/>
</dbReference>
<accession>E3CUU1</accession>
<dbReference type="SUPFAM" id="SSF55315">
    <property type="entry name" value="L30e-like"/>
    <property type="match status" value="1"/>
</dbReference>
<protein>
    <submittedName>
        <fullName evidence="1">Ribosomal protein L7AE family protein</fullName>
    </submittedName>
</protein>
<reference evidence="1 2" key="1">
    <citation type="journal article" date="2010" name="Stand. Genomic Sci.">
        <title>Non-contiguous finished genome sequence of Aminomonas paucivorans type strain (GLU-3).</title>
        <authorList>
            <person name="Pitluck S."/>
            <person name="Yasawong M."/>
            <person name="Held B."/>
            <person name="Lapidus A."/>
            <person name="Nolan M."/>
            <person name="Copeland A."/>
            <person name="Lucas S."/>
            <person name="Del Rio T.G."/>
            <person name="Tice H."/>
            <person name="Cheng J.F."/>
            <person name="Chertkov O."/>
            <person name="Goodwin L."/>
            <person name="Tapia R."/>
            <person name="Han C."/>
            <person name="Liolios K."/>
            <person name="Ivanova N."/>
            <person name="Mavromatis K."/>
            <person name="Ovchinnikova G."/>
            <person name="Pati A."/>
            <person name="Chen A."/>
            <person name="Palaniappan K."/>
            <person name="Land M."/>
            <person name="Hauser L."/>
            <person name="Chang Y.J."/>
            <person name="Jeffries C.D."/>
            <person name="Pukall R."/>
            <person name="Spring S."/>
            <person name="Rohde M."/>
            <person name="Sikorski J."/>
            <person name="Goker M."/>
            <person name="Woyke T."/>
            <person name="Bristow J."/>
            <person name="Eisen J.A."/>
            <person name="Markowitz V."/>
            <person name="Hugenholtz P."/>
            <person name="Kyrpides N.C."/>
            <person name="Klenk H.P."/>
        </authorList>
    </citation>
    <scope>NUCLEOTIDE SEQUENCE [LARGE SCALE GENOMIC DNA]</scope>
    <source>
        <strain evidence="1 2">DSM 12260</strain>
    </source>
</reference>
<gene>
    <name evidence="1" type="ORF">Apau_1648</name>
</gene>
<organism evidence="1 2">
    <name type="scientific">Aminomonas paucivorans DSM 12260</name>
    <dbReference type="NCBI Taxonomy" id="584708"/>
    <lineage>
        <taxon>Bacteria</taxon>
        <taxon>Thermotogati</taxon>
        <taxon>Synergistota</taxon>
        <taxon>Synergistia</taxon>
        <taxon>Synergistales</taxon>
        <taxon>Synergistaceae</taxon>
        <taxon>Aminomonas</taxon>
    </lineage>
</organism>